<feature type="compositionally biased region" description="Low complexity" evidence="1">
    <location>
        <begin position="102"/>
        <end position="111"/>
    </location>
</feature>
<proteinExistence type="predicted"/>
<evidence type="ECO:0000313" key="3">
    <source>
        <dbReference type="Proteomes" id="UP000323164"/>
    </source>
</evidence>
<comment type="caution">
    <text evidence="2">The sequence shown here is derived from an EMBL/GenBank/DDBJ whole genome shotgun (WGS) entry which is preliminary data.</text>
</comment>
<feature type="region of interest" description="Disordered" evidence="1">
    <location>
        <begin position="1"/>
        <end position="47"/>
    </location>
</feature>
<organism evidence="2 3">
    <name type="scientific">Cognatilysobacter lacus</name>
    <dbReference type="NCBI Taxonomy" id="1643323"/>
    <lineage>
        <taxon>Bacteria</taxon>
        <taxon>Pseudomonadati</taxon>
        <taxon>Pseudomonadota</taxon>
        <taxon>Gammaproteobacteria</taxon>
        <taxon>Lysobacterales</taxon>
        <taxon>Lysobacteraceae</taxon>
        <taxon>Cognatilysobacter</taxon>
    </lineage>
</organism>
<accession>A0A5D8Z3X4</accession>
<sequence>MQQLSNSGNEPVPHEAREQFQQIAQSAPPEALSQGLQDAFNSDQTPPFAQMVGQLFGHANDQQKSGILGTLLGGLGGASHPVVQQIGTNPNPQQAAQVSPDQVQQIAQQAQQGNPGIVGQMSQFYAQHPVLVKSLGGMAMALVLGRMHSPRR</sequence>
<evidence type="ECO:0000313" key="2">
    <source>
        <dbReference type="EMBL" id="TZF88793.1"/>
    </source>
</evidence>
<protein>
    <submittedName>
        <fullName evidence="2">Uncharacterized protein</fullName>
    </submittedName>
</protein>
<feature type="compositionally biased region" description="Polar residues" evidence="1">
    <location>
        <begin position="85"/>
        <end position="101"/>
    </location>
</feature>
<reference evidence="2 3" key="1">
    <citation type="submission" date="2019-08" db="EMBL/GenBank/DDBJ databases">
        <title>Draft genome sequence of Lysobacter sp. UKS-15.</title>
        <authorList>
            <person name="Im W.-T."/>
        </authorList>
    </citation>
    <scope>NUCLEOTIDE SEQUENCE [LARGE SCALE GENOMIC DNA]</scope>
    <source>
        <strain evidence="2 3">UKS-15</strain>
    </source>
</reference>
<dbReference type="Proteomes" id="UP000323164">
    <property type="component" value="Unassembled WGS sequence"/>
</dbReference>
<dbReference type="OrthoDB" id="8780806at2"/>
<feature type="compositionally biased region" description="Polar residues" evidence="1">
    <location>
        <begin position="34"/>
        <end position="47"/>
    </location>
</feature>
<name>A0A5D8Z3X4_9GAMM</name>
<gene>
    <name evidence="2" type="ORF">FW784_09410</name>
</gene>
<evidence type="ECO:0000256" key="1">
    <source>
        <dbReference type="SAM" id="MobiDB-lite"/>
    </source>
</evidence>
<feature type="region of interest" description="Disordered" evidence="1">
    <location>
        <begin position="79"/>
        <end position="111"/>
    </location>
</feature>
<dbReference type="EMBL" id="VTRV01000097">
    <property type="protein sequence ID" value="TZF88793.1"/>
    <property type="molecule type" value="Genomic_DNA"/>
</dbReference>
<keyword evidence="3" id="KW-1185">Reference proteome</keyword>
<dbReference type="AlphaFoldDB" id="A0A5D8Z3X4"/>